<accession>A0ABU5C1H2</accession>
<evidence type="ECO:0000313" key="1">
    <source>
        <dbReference type="EMBL" id="MDY0393137.1"/>
    </source>
</evidence>
<protein>
    <recommendedName>
        <fullName evidence="3">DUF3993 domain-containing protein</fullName>
    </recommendedName>
</protein>
<keyword evidence="2" id="KW-1185">Reference proteome</keyword>
<comment type="caution">
    <text evidence="1">The sequence shown here is derived from an EMBL/GenBank/DDBJ whole genome shotgun (WGS) entry which is preliminary data.</text>
</comment>
<organism evidence="1 2">
    <name type="scientific">Tigheibacillus halophilus</name>
    <dbReference type="NCBI Taxonomy" id="361280"/>
    <lineage>
        <taxon>Bacteria</taxon>
        <taxon>Bacillati</taxon>
        <taxon>Bacillota</taxon>
        <taxon>Bacilli</taxon>
        <taxon>Bacillales</taxon>
        <taxon>Bacillaceae</taxon>
        <taxon>Tigheibacillus</taxon>
    </lineage>
</organism>
<proteinExistence type="predicted"/>
<sequence length="186" mass="21769">MKHFKGYQMMMKMFIIVGIILLFPASTYSVFADSFRGGPAEKPQAAGEADQEQDKLQPHPISEKEISYTTDKFMDILVQKTAKDYKVLGLDNKQQLFKKFSKIATQEAAKQFVDFYYEEKQDGLYIKPTETPPWFIDANAYSLKKLNMDHYKVKQQNKTSLYGDYTIHLDFQWLQGKWKITDVNYE</sequence>
<dbReference type="RefSeq" id="WP_390352076.1">
    <property type="nucleotide sequence ID" value="NZ_JBHUIZ010000002.1"/>
</dbReference>
<reference evidence="1 2" key="1">
    <citation type="submission" date="2023-10" db="EMBL/GenBank/DDBJ databases">
        <title>Virgibacillus halophilus 5B73C genome.</title>
        <authorList>
            <person name="Miliotis G."/>
            <person name="Sengupta P."/>
            <person name="Hameed A."/>
            <person name="Chuvochina M."/>
            <person name="Mcdonagh F."/>
            <person name="Simpson A.C."/>
            <person name="Singh N.K."/>
            <person name="Rekha P.D."/>
            <person name="Raman K."/>
            <person name="Hugenholtz P."/>
            <person name="Venkateswaran K."/>
        </authorList>
    </citation>
    <scope>NUCLEOTIDE SEQUENCE [LARGE SCALE GENOMIC DNA]</scope>
    <source>
        <strain evidence="1 2">5B73C</strain>
    </source>
</reference>
<evidence type="ECO:0000313" key="2">
    <source>
        <dbReference type="Proteomes" id="UP001281447"/>
    </source>
</evidence>
<dbReference type="Proteomes" id="UP001281447">
    <property type="component" value="Unassembled WGS sequence"/>
</dbReference>
<gene>
    <name evidence="1" type="ORF">RWE15_00205</name>
</gene>
<dbReference type="EMBL" id="JAWDIP010000003">
    <property type="protein sequence ID" value="MDY0393137.1"/>
    <property type="molecule type" value="Genomic_DNA"/>
</dbReference>
<name>A0ABU5C1H2_9BACI</name>
<evidence type="ECO:0008006" key="3">
    <source>
        <dbReference type="Google" id="ProtNLM"/>
    </source>
</evidence>